<dbReference type="EMBL" id="FOIT01000003">
    <property type="protein sequence ID" value="SEW00823.1"/>
    <property type="molecule type" value="Genomic_DNA"/>
</dbReference>
<dbReference type="GO" id="GO:0015744">
    <property type="term" value="P:succinate transport"/>
    <property type="evidence" value="ECO:0007669"/>
    <property type="project" value="TreeGrafter"/>
</dbReference>
<dbReference type="InterPro" id="IPR050539">
    <property type="entry name" value="ThrE_Dicarb/AminoAcid_Exp"/>
</dbReference>
<comment type="similarity">
    <text evidence="7">Belongs to the ThrE exporter (TC 2.A.79) family.</text>
</comment>
<evidence type="ECO:0000256" key="3">
    <source>
        <dbReference type="ARBA" id="ARBA00022519"/>
    </source>
</evidence>
<feature type="transmembrane region" description="Helical" evidence="8">
    <location>
        <begin position="77"/>
        <end position="97"/>
    </location>
</feature>
<evidence type="ECO:0000313" key="10">
    <source>
        <dbReference type="EMBL" id="SEW00823.1"/>
    </source>
</evidence>
<organism evidence="10 11">
    <name type="scientific">Aliicoccus persicus</name>
    <dbReference type="NCBI Taxonomy" id="930138"/>
    <lineage>
        <taxon>Bacteria</taxon>
        <taxon>Bacillati</taxon>
        <taxon>Bacillota</taxon>
        <taxon>Bacilli</taxon>
        <taxon>Bacillales</taxon>
        <taxon>Staphylococcaceae</taxon>
        <taxon>Aliicoccus</taxon>
    </lineage>
</organism>
<name>A0A662Z4B3_9STAP</name>
<dbReference type="Pfam" id="PF12821">
    <property type="entry name" value="ThrE_2"/>
    <property type="match status" value="1"/>
</dbReference>
<feature type="transmembrane region" description="Helical" evidence="8">
    <location>
        <begin position="52"/>
        <end position="71"/>
    </location>
</feature>
<comment type="subcellular location">
    <subcellularLocation>
        <location evidence="1">Cell membrane</location>
        <topology evidence="1">Multi-pass membrane protein</topology>
    </subcellularLocation>
</comment>
<dbReference type="OrthoDB" id="9810047at2"/>
<evidence type="ECO:0000256" key="1">
    <source>
        <dbReference type="ARBA" id="ARBA00004651"/>
    </source>
</evidence>
<dbReference type="PANTHER" id="PTHR34390">
    <property type="entry name" value="UPF0442 PROTEIN YJJB-RELATED"/>
    <property type="match status" value="1"/>
</dbReference>
<accession>A0A662Z4B3</accession>
<evidence type="ECO:0000256" key="7">
    <source>
        <dbReference type="ARBA" id="ARBA00034125"/>
    </source>
</evidence>
<feature type="transmembrane region" description="Helical" evidence="8">
    <location>
        <begin position="5"/>
        <end position="21"/>
    </location>
</feature>
<dbReference type="PANTHER" id="PTHR34390:SF1">
    <property type="entry name" value="SUCCINATE TRANSPORTER SUBUNIT YJJB-RELATED"/>
    <property type="match status" value="1"/>
</dbReference>
<dbReference type="RefSeq" id="WP_091474805.1">
    <property type="nucleotide sequence ID" value="NZ_FOIT01000003.1"/>
</dbReference>
<evidence type="ECO:0000256" key="8">
    <source>
        <dbReference type="SAM" id="Phobius"/>
    </source>
</evidence>
<evidence type="ECO:0000256" key="2">
    <source>
        <dbReference type="ARBA" id="ARBA00022475"/>
    </source>
</evidence>
<keyword evidence="4 8" id="KW-0812">Transmembrane</keyword>
<keyword evidence="11" id="KW-1185">Reference proteome</keyword>
<dbReference type="InterPro" id="IPR024528">
    <property type="entry name" value="ThrE_2"/>
</dbReference>
<evidence type="ECO:0000256" key="4">
    <source>
        <dbReference type="ARBA" id="ARBA00022692"/>
    </source>
</evidence>
<evidence type="ECO:0000313" key="11">
    <source>
        <dbReference type="Proteomes" id="UP000243605"/>
    </source>
</evidence>
<dbReference type="AlphaFoldDB" id="A0A662Z4B3"/>
<sequence length="148" mass="16110">MEYILQFLLAFGATIGFGVMFNAPKNVLIYCGLAGGVGWIIYTVVMNTIDQNIIAAFLGSFVLTIISLLFARRLKTPVIVFIVCGIIPLVPGGLAYQAMRHIVTNDYQLAIEFIFQVGLVSGAIAIGIIFAETLNQVYYGIKGKLVRS</sequence>
<protein>
    <submittedName>
        <fullName evidence="10">Uncharacterized membrane protein YjjB, DUF3815 family</fullName>
    </submittedName>
</protein>
<dbReference type="GO" id="GO:0005886">
    <property type="term" value="C:plasma membrane"/>
    <property type="evidence" value="ECO:0007669"/>
    <property type="project" value="UniProtKB-SubCell"/>
</dbReference>
<reference evidence="10 11" key="1">
    <citation type="submission" date="2016-10" db="EMBL/GenBank/DDBJ databases">
        <authorList>
            <person name="Varghese N."/>
            <person name="Submissions S."/>
        </authorList>
    </citation>
    <scope>NUCLEOTIDE SEQUENCE [LARGE SCALE GENOMIC DNA]</scope>
    <source>
        <strain evidence="10 11">IBRC-M10081</strain>
    </source>
</reference>
<evidence type="ECO:0000256" key="5">
    <source>
        <dbReference type="ARBA" id="ARBA00022989"/>
    </source>
</evidence>
<keyword evidence="3" id="KW-0997">Cell inner membrane</keyword>
<keyword evidence="6 8" id="KW-0472">Membrane</keyword>
<evidence type="ECO:0000256" key="6">
    <source>
        <dbReference type="ARBA" id="ARBA00023136"/>
    </source>
</evidence>
<keyword evidence="2" id="KW-1003">Cell membrane</keyword>
<evidence type="ECO:0000259" key="9">
    <source>
        <dbReference type="Pfam" id="PF12821"/>
    </source>
</evidence>
<keyword evidence="5 8" id="KW-1133">Transmembrane helix</keyword>
<feature type="transmembrane region" description="Helical" evidence="8">
    <location>
        <begin position="109"/>
        <end position="131"/>
    </location>
</feature>
<proteinExistence type="inferred from homology"/>
<feature type="transmembrane region" description="Helical" evidence="8">
    <location>
        <begin position="27"/>
        <end position="45"/>
    </location>
</feature>
<feature type="domain" description="Threonine/Serine exporter ThrE" evidence="9">
    <location>
        <begin position="6"/>
        <end position="133"/>
    </location>
</feature>
<gene>
    <name evidence="10" type="ORF">SAMN05192557_1191</name>
</gene>
<dbReference type="Proteomes" id="UP000243605">
    <property type="component" value="Unassembled WGS sequence"/>
</dbReference>